<gene>
    <name evidence="7" type="ORF">ABT317_18535</name>
</gene>
<dbReference type="Pfam" id="PF00005">
    <property type="entry name" value="ABC_tran"/>
    <property type="match status" value="2"/>
</dbReference>
<evidence type="ECO:0000313" key="8">
    <source>
        <dbReference type="Proteomes" id="UP001458415"/>
    </source>
</evidence>
<dbReference type="PANTHER" id="PTHR43790:SF9">
    <property type="entry name" value="GALACTOFURANOSE TRANSPORTER ATP-BINDING PROTEIN YTFR"/>
    <property type="match status" value="1"/>
</dbReference>
<dbReference type="InterPro" id="IPR017871">
    <property type="entry name" value="ABC_transporter-like_CS"/>
</dbReference>
<evidence type="ECO:0000256" key="2">
    <source>
        <dbReference type="ARBA" id="ARBA00022737"/>
    </source>
</evidence>
<dbReference type="InterPro" id="IPR003439">
    <property type="entry name" value="ABC_transporter-like_ATP-bd"/>
</dbReference>
<dbReference type="Gene3D" id="3.40.50.300">
    <property type="entry name" value="P-loop containing nucleotide triphosphate hydrolases"/>
    <property type="match status" value="2"/>
</dbReference>
<reference evidence="7 8" key="1">
    <citation type="submission" date="2024-06" db="EMBL/GenBank/DDBJ databases">
        <title>The Natural Products Discovery Center: Release of the First 8490 Sequenced Strains for Exploring Actinobacteria Biosynthetic Diversity.</title>
        <authorList>
            <person name="Kalkreuter E."/>
            <person name="Kautsar S.A."/>
            <person name="Yang D."/>
            <person name="Bader C.D."/>
            <person name="Teijaro C.N."/>
            <person name="Fluegel L."/>
            <person name="Davis C.M."/>
            <person name="Simpson J.R."/>
            <person name="Lauterbach L."/>
            <person name="Steele A.D."/>
            <person name="Gui C."/>
            <person name="Meng S."/>
            <person name="Li G."/>
            <person name="Viehrig K."/>
            <person name="Ye F."/>
            <person name="Su P."/>
            <person name="Kiefer A.F."/>
            <person name="Nichols A."/>
            <person name="Cepeda A.J."/>
            <person name="Yan W."/>
            <person name="Fan B."/>
            <person name="Jiang Y."/>
            <person name="Adhikari A."/>
            <person name="Zheng C.-J."/>
            <person name="Schuster L."/>
            <person name="Cowan T.M."/>
            <person name="Smanski M.J."/>
            <person name="Chevrette M.G."/>
            <person name="De Carvalho L.P.S."/>
            <person name="Shen B."/>
        </authorList>
    </citation>
    <scope>NUCLEOTIDE SEQUENCE [LARGE SCALE GENOMIC DNA]</scope>
    <source>
        <strain evidence="7 8">NPDC000634</strain>
    </source>
</reference>
<comment type="caution">
    <text evidence="7">The sequence shown here is derived from an EMBL/GenBank/DDBJ whole genome shotgun (WGS) entry which is preliminary data.</text>
</comment>
<keyword evidence="4 7" id="KW-0067">ATP-binding</keyword>
<dbReference type="PROSITE" id="PS50893">
    <property type="entry name" value="ABC_TRANSPORTER_2"/>
    <property type="match status" value="2"/>
</dbReference>
<dbReference type="SMART" id="SM00382">
    <property type="entry name" value="AAA"/>
    <property type="match status" value="2"/>
</dbReference>
<evidence type="ECO:0000256" key="3">
    <source>
        <dbReference type="ARBA" id="ARBA00022741"/>
    </source>
</evidence>
<dbReference type="InterPro" id="IPR003593">
    <property type="entry name" value="AAA+_ATPase"/>
</dbReference>
<dbReference type="Proteomes" id="UP001458415">
    <property type="component" value="Unassembled WGS sequence"/>
</dbReference>
<dbReference type="SUPFAM" id="SSF52540">
    <property type="entry name" value="P-loop containing nucleoside triphosphate hydrolases"/>
    <property type="match status" value="2"/>
</dbReference>
<feature type="domain" description="ABC transporter" evidence="6">
    <location>
        <begin position="14"/>
        <end position="249"/>
    </location>
</feature>
<feature type="compositionally biased region" description="Low complexity" evidence="5">
    <location>
        <begin position="518"/>
        <end position="550"/>
    </location>
</feature>
<sequence length="550" mass="59086">MVQQDLDTPGDFVLEVAGANKTFAGVHALRGVDFALRPAEVHALIGENGAGKSTLIKVMTGVYRPDSGTVRLAGRARDFRNPLEAQAAGISTIYQEVNLVPLMSIARNLYLGREPRRFGLVDVARMNREATEVLGRYGVHVDVTRPLRSLGLGAQQMVALARAVQIDARVVIMDEPTSSLEPREVDTLFSVIRDLKEQGIAVVYVSHRLDELYAVCDRVTVMRDGAVVHTGALAELQRLRLVSLMLGREMSTVREKGTTAFDTERHERREGQPTLRATNLSVRHRVHDVSLDVHPGEVVGLGGLLGAGRSETAKAIVGALATDGGTVEIEGRAMHRRSPAAAIRAGVVMLAEDRKTEGIIPNLSVRENISLAALPRLSRAGLVSQAKQDEITTFFMKRLRIKASSPDQKVSDLSGGNQQKVLLARWLCLNPKVLLLDEPTRGIDVGAKAEVQALIDELAGDGLGVLLISSDLEELIEGSDRVVILKDGRVVGHLADEEVTEEGLLDALATAPEEAEGEATVPGSSGETPVAAATEPAAPSEPAPVKENQR</sequence>
<accession>A0ABV1W415</accession>
<keyword evidence="8" id="KW-1185">Reference proteome</keyword>
<organism evidence="7 8">
    <name type="scientific">Streptomyces carpinensis</name>
    <dbReference type="NCBI Taxonomy" id="66369"/>
    <lineage>
        <taxon>Bacteria</taxon>
        <taxon>Bacillati</taxon>
        <taxon>Actinomycetota</taxon>
        <taxon>Actinomycetes</taxon>
        <taxon>Kitasatosporales</taxon>
        <taxon>Streptomycetaceae</taxon>
        <taxon>Streptomyces</taxon>
    </lineage>
</organism>
<dbReference type="CDD" id="cd03215">
    <property type="entry name" value="ABC_Carb_Monos_II"/>
    <property type="match status" value="1"/>
</dbReference>
<dbReference type="CDD" id="cd03216">
    <property type="entry name" value="ABC_Carb_Monos_I"/>
    <property type="match status" value="1"/>
</dbReference>
<proteinExistence type="predicted"/>
<dbReference type="EMBL" id="JBEPCU010000296">
    <property type="protein sequence ID" value="MER6978940.1"/>
    <property type="molecule type" value="Genomic_DNA"/>
</dbReference>
<evidence type="ECO:0000256" key="1">
    <source>
        <dbReference type="ARBA" id="ARBA00022448"/>
    </source>
</evidence>
<evidence type="ECO:0000259" key="6">
    <source>
        <dbReference type="PROSITE" id="PS50893"/>
    </source>
</evidence>
<evidence type="ECO:0000256" key="4">
    <source>
        <dbReference type="ARBA" id="ARBA00022840"/>
    </source>
</evidence>
<keyword evidence="2" id="KW-0677">Repeat</keyword>
<dbReference type="RefSeq" id="WP_086730901.1">
    <property type="nucleotide sequence ID" value="NZ_MUBM01000470.1"/>
</dbReference>
<dbReference type="PROSITE" id="PS00211">
    <property type="entry name" value="ABC_TRANSPORTER_1"/>
    <property type="match status" value="1"/>
</dbReference>
<name>A0ABV1W415_9ACTN</name>
<evidence type="ECO:0000256" key="5">
    <source>
        <dbReference type="SAM" id="MobiDB-lite"/>
    </source>
</evidence>
<dbReference type="PANTHER" id="PTHR43790">
    <property type="entry name" value="CARBOHYDRATE TRANSPORT ATP-BINDING PROTEIN MG119-RELATED"/>
    <property type="match status" value="1"/>
</dbReference>
<protein>
    <submittedName>
        <fullName evidence="7">Sugar ABC transporter ATP-binding protein</fullName>
    </submittedName>
</protein>
<feature type="domain" description="ABC transporter" evidence="6">
    <location>
        <begin position="269"/>
        <end position="512"/>
    </location>
</feature>
<dbReference type="InterPro" id="IPR050107">
    <property type="entry name" value="ABC_carbohydrate_import_ATPase"/>
</dbReference>
<keyword evidence="3" id="KW-0547">Nucleotide-binding</keyword>
<dbReference type="GO" id="GO:0005524">
    <property type="term" value="F:ATP binding"/>
    <property type="evidence" value="ECO:0007669"/>
    <property type="project" value="UniProtKB-KW"/>
</dbReference>
<keyword evidence="1" id="KW-0813">Transport</keyword>
<feature type="region of interest" description="Disordered" evidence="5">
    <location>
        <begin position="510"/>
        <end position="550"/>
    </location>
</feature>
<evidence type="ECO:0000313" key="7">
    <source>
        <dbReference type="EMBL" id="MER6978940.1"/>
    </source>
</evidence>
<dbReference type="InterPro" id="IPR027417">
    <property type="entry name" value="P-loop_NTPase"/>
</dbReference>